<evidence type="ECO:0000313" key="2">
    <source>
        <dbReference type="EMBL" id="CAB4670753.1"/>
    </source>
</evidence>
<accession>A0A6J7CWB7</accession>
<gene>
    <name evidence="2" type="ORF">UFOPK2310_00598</name>
    <name evidence="3" type="ORF">UFOPK2625_00544</name>
    <name evidence="4" type="ORF">UFOPK2809_01225</name>
    <name evidence="5" type="ORF">UFOPK3204_00707</name>
    <name evidence="6" type="ORF">UFOPK3425_00163</name>
    <name evidence="7" type="ORF">UFOPK4043_00133</name>
    <name evidence="8" type="ORF">UFOPK4092_00082</name>
</gene>
<evidence type="ECO:0000313" key="7">
    <source>
        <dbReference type="EMBL" id="CAB4995029.1"/>
    </source>
</evidence>
<dbReference type="AlphaFoldDB" id="A0A6J7CWB7"/>
<evidence type="ECO:0000313" key="6">
    <source>
        <dbReference type="EMBL" id="CAB4861135.1"/>
    </source>
</evidence>
<organism evidence="6">
    <name type="scientific">freshwater metagenome</name>
    <dbReference type="NCBI Taxonomy" id="449393"/>
    <lineage>
        <taxon>unclassified sequences</taxon>
        <taxon>metagenomes</taxon>
        <taxon>ecological metagenomes</taxon>
    </lineage>
</organism>
<dbReference type="InterPro" id="IPR019662">
    <property type="entry name" value="DUF2516"/>
</dbReference>
<dbReference type="EMBL" id="CAFBPA010000010">
    <property type="protein sequence ID" value="CAB4995029.1"/>
    <property type="molecule type" value="Genomic_DNA"/>
</dbReference>
<proteinExistence type="predicted"/>
<dbReference type="EMBL" id="CAEZZA010000189">
    <property type="protein sequence ID" value="CAB4757436.1"/>
    <property type="molecule type" value="Genomic_DNA"/>
</dbReference>
<reference evidence="6" key="1">
    <citation type="submission" date="2020-05" db="EMBL/GenBank/DDBJ databases">
        <authorList>
            <person name="Chiriac C."/>
            <person name="Salcher M."/>
            <person name="Ghai R."/>
            <person name="Kavagutti S V."/>
        </authorList>
    </citation>
    <scope>NUCLEOTIDE SEQUENCE</scope>
</reference>
<evidence type="ECO:0000313" key="3">
    <source>
        <dbReference type="EMBL" id="CAB4701804.1"/>
    </source>
</evidence>
<dbReference type="EMBL" id="CAEZXZ010000063">
    <property type="protein sequence ID" value="CAB4701804.1"/>
    <property type="molecule type" value="Genomic_DNA"/>
</dbReference>
<keyword evidence="1" id="KW-0812">Transmembrane</keyword>
<dbReference type="EMBL" id="CAFABK010000024">
    <property type="protein sequence ID" value="CAB4828708.1"/>
    <property type="molecule type" value="Genomic_DNA"/>
</dbReference>
<evidence type="ECO:0000256" key="1">
    <source>
        <dbReference type="SAM" id="Phobius"/>
    </source>
</evidence>
<dbReference type="EMBL" id="CAEZWW010000055">
    <property type="protein sequence ID" value="CAB4670753.1"/>
    <property type="molecule type" value="Genomic_DNA"/>
</dbReference>
<dbReference type="EMBL" id="CAFBPJ010000004">
    <property type="protein sequence ID" value="CAB5005334.1"/>
    <property type="molecule type" value="Genomic_DNA"/>
</dbReference>
<dbReference type="EMBL" id="CAFBLV010000015">
    <property type="protein sequence ID" value="CAB4861135.1"/>
    <property type="molecule type" value="Genomic_DNA"/>
</dbReference>
<keyword evidence="1" id="KW-0472">Membrane</keyword>
<name>A0A6J7CWB7_9ZZZZ</name>
<feature type="transmembrane region" description="Helical" evidence="1">
    <location>
        <begin position="39"/>
        <end position="72"/>
    </location>
</feature>
<dbReference type="Pfam" id="PF10724">
    <property type="entry name" value="DUF2516"/>
    <property type="match status" value="1"/>
</dbReference>
<evidence type="ECO:0000313" key="8">
    <source>
        <dbReference type="EMBL" id="CAB5005334.1"/>
    </source>
</evidence>
<evidence type="ECO:0000313" key="5">
    <source>
        <dbReference type="EMBL" id="CAB4828708.1"/>
    </source>
</evidence>
<keyword evidence="1" id="KW-1133">Transmembrane helix</keyword>
<sequence length="84" mass="9341">MLALWVITFGVKAFAFVDCLRRRPDAFAAVGRQTKVLWVILTGLAALTGVLPQLTLTIFGIAGIVIALIYLFDIRPRIIDITRR</sequence>
<evidence type="ECO:0000313" key="4">
    <source>
        <dbReference type="EMBL" id="CAB4757436.1"/>
    </source>
</evidence>
<protein>
    <submittedName>
        <fullName evidence="6">Unannotated protein</fullName>
    </submittedName>
</protein>